<organism evidence="1 2">
    <name type="scientific">Oryzias melastigma</name>
    <name type="common">Marine medaka</name>
    <dbReference type="NCBI Taxonomy" id="30732"/>
    <lineage>
        <taxon>Eukaryota</taxon>
        <taxon>Metazoa</taxon>
        <taxon>Chordata</taxon>
        <taxon>Craniata</taxon>
        <taxon>Vertebrata</taxon>
        <taxon>Euteleostomi</taxon>
        <taxon>Actinopterygii</taxon>
        <taxon>Neopterygii</taxon>
        <taxon>Teleostei</taxon>
        <taxon>Neoteleostei</taxon>
        <taxon>Acanthomorphata</taxon>
        <taxon>Ovalentaria</taxon>
        <taxon>Atherinomorphae</taxon>
        <taxon>Beloniformes</taxon>
        <taxon>Adrianichthyidae</taxon>
        <taxon>Oryziinae</taxon>
        <taxon>Oryzias</taxon>
    </lineage>
</organism>
<reference evidence="1" key="1">
    <citation type="journal article" name="BMC Genomics">
        <title>Long-read sequencing and de novo genome assembly of marine medaka (Oryzias melastigma).</title>
        <authorList>
            <person name="Liang P."/>
            <person name="Saqib H.S.A."/>
            <person name="Ni X."/>
            <person name="Shen Y."/>
        </authorList>
    </citation>
    <scope>NUCLEOTIDE SEQUENCE</scope>
    <source>
        <strain evidence="1">Bigg-433</strain>
    </source>
</reference>
<dbReference type="Proteomes" id="UP000646548">
    <property type="component" value="Unassembled WGS sequence"/>
</dbReference>
<evidence type="ECO:0000313" key="1">
    <source>
        <dbReference type="EMBL" id="KAF6729311.1"/>
    </source>
</evidence>
<comment type="caution">
    <text evidence="1">The sequence shown here is derived from an EMBL/GenBank/DDBJ whole genome shotgun (WGS) entry which is preliminary data.</text>
</comment>
<protein>
    <submittedName>
        <fullName evidence="1">Uncharacterized protein</fullName>
    </submittedName>
</protein>
<dbReference type="AlphaFoldDB" id="A0A834CM63"/>
<name>A0A834CM63_ORYME</name>
<dbReference type="EMBL" id="WKFB01000259">
    <property type="protein sequence ID" value="KAF6729311.1"/>
    <property type="molecule type" value="Genomic_DNA"/>
</dbReference>
<evidence type="ECO:0000313" key="2">
    <source>
        <dbReference type="Proteomes" id="UP000646548"/>
    </source>
</evidence>
<proteinExistence type="predicted"/>
<gene>
    <name evidence="1" type="ORF">FQA47_020899</name>
</gene>
<sequence length="132" mass="13583">MLARGAYGGFLSVCSGECGQSCLIPEAVSAGQQKQWSTDRCHHGCSVVQVLHLPCCFTACLAPPGSSSLSGKADGGVRTTAGLLALLTQESEDPRPSPLYMAAACSSFIPIPVSKTTEKCPQSQAADATQPP</sequence>
<accession>A0A834CM63</accession>